<dbReference type="InterPro" id="IPR036710">
    <property type="entry name" value="RNA_pol_Rpb5_N_sf"/>
</dbReference>
<dbReference type="PANTHER" id="PTHR10535:SF16">
    <property type="entry name" value="OS01G0805800 PROTEIN"/>
    <property type="match status" value="1"/>
</dbReference>
<dbReference type="PROSITE" id="PS01110">
    <property type="entry name" value="RNA_POL_H_23KD"/>
    <property type="match status" value="1"/>
</dbReference>
<dbReference type="Pfam" id="PF01191">
    <property type="entry name" value="RNA_pol_Rpb5_C"/>
    <property type="match status" value="1"/>
</dbReference>
<dbReference type="GO" id="GO:0006362">
    <property type="term" value="P:transcription elongation by RNA polymerase I"/>
    <property type="evidence" value="ECO:0007669"/>
    <property type="project" value="TreeGrafter"/>
</dbReference>
<dbReference type="SUPFAM" id="SSF55287">
    <property type="entry name" value="RPB5-like RNA polymerase subunit"/>
    <property type="match status" value="1"/>
</dbReference>
<reference evidence="3 4" key="1">
    <citation type="journal article" date="2014" name="Agronomy (Basel)">
        <title>A Draft Genome Sequence for Ensete ventricosum, the Drought-Tolerant Tree Against Hunger.</title>
        <authorList>
            <person name="Harrison J."/>
            <person name="Moore K.A."/>
            <person name="Paszkiewicz K."/>
            <person name="Jones T."/>
            <person name="Grant M."/>
            <person name="Ambacheew D."/>
            <person name="Muzemil S."/>
            <person name="Studholme D.J."/>
        </authorList>
    </citation>
    <scope>NUCLEOTIDE SEQUENCE [LARGE SCALE GENOMIC DNA]</scope>
</reference>
<dbReference type="EMBL" id="AMZH03011921">
    <property type="protein sequence ID" value="RRT52000.1"/>
    <property type="molecule type" value="Genomic_DNA"/>
</dbReference>
<evidence type="ECO:0000256" key="1">
    <source>
        <dbReference type="ARBA" id="ARBA00023163"/>
    </source>
</evidence>
<name>A0A426YJZ1_ENSVE</name>
<dbReference type="Gene3D" id="3.40.1340.10">
    <property type="entry name" value="RNA polymerase, Rpb5, N-terminal domain"/>
    <property type="match status" value="1"/>
</dbReference>
<gene>
    <name evidence="3" type="ORF">B296_00025654</name>
</gene>
<dbReference type="AlphaFoldDB" id="A0A426YJZ1"/>
<keyword evidence="1" id="KW-0804">Transcription</keyword>
<dbReference type="InterPro" id="IPR000783">
    <property type="entry name" value="RNA_pol_subH/Rpb5_C"/>
</dbReference>
<dbReference type="GO" id="GO:0042797">
    <property type="term" value="P:tRNA transcription by RNA polymerase III"/>
    <property type="evidence" value="ECO:0007669"/>
    <property type="project" value="TreeGrafter"/>
</dbReference>
<dbReference type="PANTHER" id="PTHR10535">
    <property type="entry name" value="DNA-DIRECTED RNA POLYMERASES I, II, AND III SUBUNIT RPABC1"/>
    <property type="match status" value="1"/>
</dbReference>
<dbReference type="SUPFAM" id="SSF53036">
    <property type="entry name" value="Eukaryotic RPB5 N-terminal domain"/>
    <property type="match status" value="1"/>
</dbReference>
<dbReference type="GO" id="GO:0003899">
    <property type="term" value="F:DNA-directed RNA polymerase activity"/>
    <property type="evidence" value="ECO:0007669"/>
    <property type="project" value="InterPro"/>
</dbReference>
<dbReference type="Proteomes" id="UP000287651">
    <property type="component" value="Unassembled WGS sequence"/>
</dbReference>
<feature type="domain" description="RNA polymerase subunit H/Rpb5 C-terminal" evidence="2">
    <location>
        <begin position="44"/>
        <end position="76"/>
    </location>
</feature>
<accession>A0A426YJZ1</accession>
<evidence type="ECO:0000313" key="3">
    <source>
        <dbReference type="EMBL" id="RRT52000.1"/>
    </source>
</evidence>
<dbReference type="InterPro" id="IPR014381">
    <property type="entry name" value="Arch_Rpo5/euc_Rpb5"/>
</dbReference>
<proteinExistence type="predicted"/>
<dbReference type="GO" id="GO:0005666">
    <property type="term" value="C:RNA polymerase III complex"/>
    <property type="evidence" value="ECO:0007669"/>
    <property type="project" value="TreeGrafter"/>
</dbReference>
<dbReference type="GO" id="GO:0005665">
    <property type="term" value="C:RNA polymerase II, core complex"/>
    <property type="evidence" value="ECO:0007669"/>
    <property type="project" value="TreeGrafter"/>
</dbReference>
<dbReference type="InterPro" id="IPR020608">
    <property type="entry name" value="RNA_pol_subH/Rpb5_CS"/>
</dbReference>
<dbReference type="GO" id="GO:0006366">
    <property type="term" value="P:transcription by RNA polymerase II"/>
    <property type="evidence" value="ECO:0007669"/>
    <property type="project" value="TreeGrafter"/>
</dbReference>
<evidence type="ECO:0000259" key="2">
    <source>
        <dbReference type="Pfam" id="PF01191"/>
    </source>
</evidence>
<comment type="caution">
    <text evidence="3">The sequence shown here is derived from an EMBL/GenBank/DDBJ whole genome shotgun (WGS) entry which is preliminary data.</text>
</comment>
<evidence type="ECO:0000313" key="4">
    <source>
        <dbReference type="Proteomes" id="UP000287651"/>
    </source>
</evidence>
<sequence>MKAESVPRAILVLQQNLTPFAKSYLQELSPKYHLEVFQEAELLVNIKGHVLVPEHQVLTNEEKKTLLERYTLKETQV</sequence>
<dbReference type="GO" id="GO:0003677">
    <property type="term" value="F:DNA binding"/>
    <property type="evidence" value="ECO:0007669"/>
    <property type="project" value="InterPro"/>
</dbReference>
<dbReference type="InterPro" id="IPR035913">
    <property type="entry name" value="RPB5-like_sf"/>
</dbReference>
<dbReference type="GO" id="GO:0005736">
    <property type="term" value="C:RNA polymerase I complex"/>
    <property type="evidence" value="ECO:0007669"/>
    <property type="project" value="TreeGrafter"/>
</dbReference>
<dbReference type="Gene3D" id="3.90.940.20">
    <property type="entry name" value="RPB5-like RNA polymerase subunit"/>
    <property type="match status" value="1"/>
</dbReference>
<organism evidence="3 4">
    <name type="scientific">Ensete ventricosum</name>
    <name type="common">Abyssinian banana</name>
    <name type="synonym">Musa ensete</name>
    <dbReference type="NCBI Taxonomy" id="4639"/>
    <lineage>
        <taxon>Eukaryota</taxon>
        <taxon>Viridiplantae</taxon>
        <taxon>Streptophyta</taxon>
        <taxon>Embryophyta</taxon>
        <taxon>Tracheophyta</taxon>
        <taxon>Spermatophyta</taxon>
        <taxon>Magnoliopsida</taxon>
        <taxon>Liliopsida</taxon>
        <taxon>Zingiberales</taxon>
        <taxon>Musaceae</taxon>
        <taxon>Ensete</taxon>
    </lineage>
</organism>
<protein>
    <recommendedName>
        <fullName evidence="2">RNA polymerase subunit H/Rpb5 C-terminal domain-containing protein</fullName>
    </recommendedName>
</protein>